<evidence type="ECO:0000256" key="1">
    <source>
        <dbReference type="ARBA" id="ARBA00008522"/>
    </source>
</evidence>
<name>A0A2C7AD37_9PROT</name>
<evidence type="ECO:0000256" key="2">
    <source>
        <dbReference type="HAMAP-Rule" id="MF_00489"/>
    </source>
</evidence>
<dbReference type="PANTHER" id="PTHR35146:SF1">
    <property type="entry name" value="UPF0178 PROTEIN YAII"/>
    <property type="match status" value="1"/>
</dbReference>
<gene>
    <name evidence="3" type="ORF">CR162_12860</name>
</gene>
<reference evidence="3 4" key="1">
    <citation type="submission" date="2017-10" db="EMBL/GenBank/DDBJ databases">
        <authorList>
            <person name="Banno H."/>
            <person name="Chua N.-H."/>
        </authorList>
    </citation>
    <scope>NUCLEOTIDE SEQUENCE [LARGE SCALE GENOMIC DNA]</scope>
    <source>
        <strain evidence="3 4">YW11</strain>
    </source>
</reference>
<dbReference type="CDD" id="cd18720">
    <property type="entry name" value="PIN_YqxD-like"/>
    <property type="match status" value="1"/>
</dbReference>
<evidence type="ECO:0000313" key="3">
    <source>
        <dbReference type="EMBL" id="PHK94567.1"/>
    </source>
</evidence>
<accession>A0A2C7AD37</accession>
<dbReference type="Pfam" id="PF02639">
    <property type="entry name" value="DUF188"/>
    <property type="match status" value="1"/>
</dbReference>
<keyword evidence="4" id="KW-1185">Reference proteome</keyword>
<dbReference type="AlphaFoldDB" id="A0A2C7AD37"/>
<dbReference type="InterPro" id="IPR003791">
    <property type="entry name" value="UPF0178"/>
</dbReference>
<organism evidence="3 4">
    <name type="scientific">Teichococcus rhizosphaerae</name>
    <dbReference type="NCBI Taxonomy" id="1335062"/>
    <lineage>
        <taxon>Bacteria</taxon>
        <taxon>Pseudomonadati</taxon>
        <taxon>Pseudomonadota</taxon>
        <taxon>Alphaproteobacteria</taxon>
        <taxon>Acetobacterales</taxon>
        <taxon>Roseomonadaceae</taxon>
        <taxon>Roseomonas</taxon>
    </lineage>
</organism>
<comment type="caution">
    <text evidence="3">The sequence shown here is derived from an EMBL/GenBank/DDBJ whole genome shotgun (WGS) entry which is preliminary data.</text>
</comment>
<evidence type="ECO:0000313" key="4">
    <source>
        <dbReference type="Proteomes" id="UP000223527"/>
    </source>
</evidence>
<proteinExistence type="inferred from homology"/>
<dbReference type="Proteomes" id="UP000223527">
    <property type="component" value="Unassembled WGS sequence"/>
</dbReference>
<sequence length="173" mass="18647">MTDQGLQAPEIWVDGDACPVREEVFRVAGRLNLVVHVVSNGARGIRLPEAPWIRRVIVAEGADAADDWIAERIRGQDLCITADIPLASRCLERGARALAPNGRVWTTDNIGSALAGREVARHLREIGAATRGPAPMAAADRSRFLSALETEVQAAIRGVRGAAPTLWRPGLEF</sequence>
<comment type="similarity">
    <text evidence="1 2">Belongs to the UPF0178 family.</text>
</comment>
<dbReference type="RefSeq" id="WP_099095932.1">
    <property type="nucleotide sequence ID" value="NZ_PDNU01000023.1"/>
</dbReference>
<dbReference type="EMBL" id="PDNU01000023">
    <property type="protein sequence ID" value="PHK94567.1"/>
    <property type="molecule type" value="Genomic_DNA"/>
</dbReference>
<protein>
    <recommendedName>
        <fullName evidence="2">UPF0178 protein CR162_12860</fullName>
    </recommendedName>
</protein>
<dbReference type="NCBIfam" id="NF001095">
    <property type="entry name" value="PRK00124.1"/>
    <property type="match status" value="1"/>
</dbReference>
<dbReference type="PANTHER" id="PTHR35146">
    <property type="entry name" value="UPF0178 PROTEIN YAII"/>
    <property type="match status" value="1"/>
</dbReference>
<dbReference type="OrthoDB" id="9798918at2"/>
<dbReference type="HAMAP" id="MF_00489">
    <property type="entry name" value="UPF0178"/>
    <property type="match status" value="1"/>
</dbReference>